<dbReference type="InterPro" id="IPR020846">
    <property type="entry name" value="MFS_dom"/>
</dbReference>
<evidence type="ECO:0000256" key="3">
    <source>
        <dbReference type="ARBA" id="ARBA00022692"/>
    </source>
</evidence>
<dbReference type="InterPro" id="IPR036259">
    <property type="entry name" value="MFS_trans_sf"/>
</dbReference>
<feature type="transmembrane region" description="Helical" evidence="7">
    <location>
        <begin position="373"/>
        <end position="392"/>
    </location>
</feature>
<dbReference type="PANTHER" id="PTHR11662:SF399">
    <property type="entry name" value="FI19708P1-RELATED"/>
    <property type="match status" value="1"/>
</dbReference>
<dbReference type="InterPro" id="IPR011701">
    <property type="entry name" value="MFS"/>
</dbReference>
<evidence type="ECO:0000256" key="5">
    <source>
        <dbReference type="ARBA" id="ARBA00022989"/>
    </source>
</evidence>
<evidence type="ECO:0000256" key="1">
    <source>
        <dbReference type="ARBA" id="ARBA00004141"/>
    </source>
</evidence>
<dbReference type="AlphaFoldDB" id="A0A812BQ65"/>
<protein>
    <submittedName>
        <fullName evidence="9">SLC17A5</fullName>
    </submittedName>
</protein>
<dbReference type="FunFam" id="1.20.1250.20:FF:000423">
    <property type="entry name" value="Putative inorganic phosphate cotransporter-like Protein"/>
    <property type="match status" value="1"/>
</dbReference>
<comment type="caution">
    <text evidence="9">The sequence shown here is derived from an EMBL/GenBank/DDBJ whole genome shotgun (WGS) entry which is preliminary data.</text>
</comment>
<feature type="transmembrane region" description="Helical" evidence="7">
    <location>
        <begin position="293"/>
        <end position="314"/>
    </location>
</feature>
<keyword evidence="5 7" id="KW-1133">Transmembrane helix</keyword>
<keyword evidence="2" id="KW-0813">Transport</keyword>
<keyword evidence="6 7" id="KW-0472">Membrane</keyword>
<name>A0A812BQ65_ACAPH</name>
<dbReference type="InterPro" id="IPR050382">
    <property type="entry name" value="MFS_Na/Anion_cotransporter"/>
</dbReference>
<accession>A0A812BQ65</accession>
<feature type="transmembrane region" description="Helical" evidence="7">
    <location>
        <begin position="113"/>
        <end position="132"/>
    </location>
</feature>
<organism evidence="9 10">
    <name type="scientific">Acanthosepion pharaonis</name>
    <name type="common">Pharaoh cuttlefish</name>
    <name type="synonym">Sepia pharaonis</name>
    <dbReference type="NCBI Taxonomy" id="158019"/>
    <lineage>
        <taxon>Eukaryota</taxon>
        <taxon>Metazoa</taxon>
        <taxon>Spiralia</taxon>
        <taxon>Lophotrochozoa</taxon>
        <taxon>Mollusca</taxon>
        <taxon>Cephalopoda</taxon>
        <taxon>Coleoidea</taxon>
        <taxon>Decapodiformes</taxon>
        <taxon>Sepiida</taxon>
        <taxon>Sepiina</taxon>
        <taxon>Sepiidae</taxon>
        <taxon>Acanthosepion</taxon>
    </lineage>
</organism>
<proteinExistence type="predicted"/>
<evidence type="ECO:0000313" key="10">
    <source>
        <dbReference type="Proteomes" id="UP000597762"/>
    </source>
</evidence>
<feature type="transmembrane region" description="Helical" evidence="7">
    <location>
        <begin position="235"/>
        <end position="257"/>
    </location>
</feature>
<evidence type="ECO:0000259" key="8">
    <source>
        <dbReference type="PROSITE" id="PS50850"/>
    </source>
</evidence>
<keyword evidence="4" id="KW-0769">Symport</keyword>
<feature type="transmembrane region" description="Helical" evidence="7">
    <location>
        <begin position="431"/>
        <end position="455"/>
    </location>
</feature>
<dbReference type="Proteomes" id="UP000597762">
    <property type="component" value="Unassembled WGS sequence"/>
</dbReference>
<feature type="transmembrane region" description="Helical" evidence="7">
    <location>
        <begin position="168"/>
        <end position="189"/>
    </location>
</feature>
<dbReference type="GO" id="GO:0016020">
    <property type="term" value="C:membrane"/>
    <property type="evidence" value="ECO:0007669"/>
    <property type="project" value="UniProtKB-SubCell"/>
</dbReference>
<evidence type="ECO:0000256" key="7">
    <source>
        <dbReference type="SAM" id="Phobius"/>
    </source>
</evidence>
<dbReference type="OrthoDB" id="2985014at2759"/>
<dbReference type="EMBL" id="CAHIKZ030000764">
    <property type="protein sequence ID" value="CAE1237493.1"/>
    <property type="molecule type" value="Genomic_DNA"/>
</dbReference>
<dbReference type="FunFam" id="1.20.1250.20:FF:000003">
    <property type="entry name" value="Solute carrier family 17 member 3"/>
    <property type="match status" value="1"/>
</dbReference>
<evidence type="ECO:0000256" key="6">
    <source>
        <dbReference type="ARBA" id="ARBA00023136"/>
    </source>
</evidence>
<keyword evidence="10" id="KW-1185">Reference proteome</keyword>
<keyword evidence="3 7" id="KW-0812">Transmembrane</keyword>
<feature type="domain" description="Major facilitator superfamily (MFS) profile" evidence="8">
    <location>
        <begin position="41"/>
        <end position="490"/>
    </location>
</feature>
<gene>
    <name evidence="9" type="ORF">SPHA_20791</name>
</gene>
<dbReference type="GO" id="GO:0015293">
    <property type="term" value="F:symporter activity"/>
    <property type="evidence" value="ECO:0007669"/>
    <property type="project" value="UniProtKB-KW"/>
</dbReference>
<evidence type="ECO:0000256" key="4">
    <source>
        <dbReference type="ARBA" id="ARBA00022847"/>
    </source>
</evidence>
<feature type="transmembrane region" description="Helical" evidence="7">
    <location>
        <begin position="341"/>
        <end position="361"/>
    </location>
</feature>
<dbReference type="Pfam" id="PF07690">
    <property type="entry name" value="MFS_1"/>
    <property type="match status" value="2"/>
</dbReference>
<evidence type="ECO:0000313" key="9">
    <source>
        <dbReference type="EMBL" id="CAE1237493.1"/>
    </source>
</evidence>
<feature type="transmembrane region" description="Helical" evidence="7">
    <location>
        <begin position="38"/>
        <end position="64"/>
    </location>
</feature>
<evidence type="ECO:0000256" key="2">
    <source>
        <dbReference type="ARBA" id="ARBA00022448"/>
    </source>
</evidence>
<dbReference type="PROSITE" id="PS50850">
    <property type="entry name" value="MFS"/>
    <property type="match status" value="1"/>
</dbReference>
<feature type="transmembrane region" description="Helical" evidence="7">
    <location>
        <begin position="144"/>
        <end position="162"/>
    </location>
</feature>
<dbReference type="SUPFAM" id="SSF103473">
    <property type="entry name" value="MFS general substrate transporter"/>
    <property type="match status" value="1"/>
</dbReference>
<feature type="transmembrane region" description="Helical" evidence="7">
    <location>
        <begin position="467"/>
        <end position="486"/>
    </location>
</feature>
<sequence>MDSTQRSGEMPSTIIISNNGQTRIEQQKKGCFPIRYNLMFLGWLAAVVAYSIRIDLSIAMVAMVNQTFVENFKTNKSDDFKSFCPSPYNKSSNHKNNSLITGDIDWTPRQQGVVLAAFFAGYFCSQIPWGIIVQRFGGKKTVGFGLLVCGILSIVTPAAAEYSFVLTVIVRGLMGVTQGSVYPGLMSLIGKWVPLDERSKFSTVISTGGSSGVIASTYLTALFSEHDYLGGWRTAFYIFGAATCVWFIFWMMSVYNFPAEHPRISRKELNYIEASLTSATANKKDIKVPWASILKSVSIWSLCILMFCNSWLYYVQLTFMPTYMNVILGLDMNDNGIYSSLPYLAGAITSCLGGVIADCMIHRGVKINTTRKIMTTIGVIPETITTLTIAFLGCKSNLVITMFILTHAFGGFGDAGMSISIIDIAPRYAGVIYAIANCLANFSGMLAPLVTGYITDVEETLDQWKKVFFLASGLNIFGYLLFLTLAKVEKAPWSDDITENDEAEVKLIDSTSNSETHTKNYGTIVS</sequence>
<dbReference type="PANTHER" id="PTHR11662">
    <property type="entry name" value="SOLUTE CARRIER FAMILY 17"/>
    <property type="match status" value="1"/>
</dbReference>
<reference evidence="9" key="1">
    <citation type="submission" date="2021-01" db="EMBL/GenBank/DDBJ databases">
        <authorList>
            <person name="Li R."/>
            <person name="Bekaert M."/>
        </authorList>
    </citation>
    <scope>NUCLEOTIDE SEQUENCE</scope>
    <source>
        <strain evidence="9">Farmed</strain>
    </source>
</reference>
<feature type="transmembrane region" description="Helical" evidence="7">
    <location>
        <begin position="201"/>
        <end position="223"/>
    </location>
</feature>
<dbReference type="Gene3D" id="1.20.1250.20">
    <property type="entry name" value="MFS general substrate transporter like domains"/>
    <property type="match status" value="2"/>
</dbReference>
<comment type="subcellular location">
    <subcellularLocation>
        <location evidence="1">Membrane</location>
        <topology evidence="1">Multi-pass membrane protein</topology>
    </subcellularLocation>
</comment>